<sequence>MNNIIQFKISYDKTIEVILWLANRKPGIDIYHVAKVLFYADKMHINKYGRPITGDTYVKMPYGPVPSGVRDLITENSWLSPKQLLQIKKSLIIEKTDNHYKLAAARDPNMKYFSKSDISCLNSSLSKYGCMSFDELYNSTHSEKCYYETEFNEKIDYALLIDDDNPNKNEILNNIAEISQYIQV</sequence>
<dbReference type="Proteomes" id="UP000189670">
    <property type="component" value="Unassembled WGS sequence"/>
</dbReference>
<proteinExistence type="predicted"/>
<dbReference type="EMBL" id="ATBP01001081">
    <property type="protein sequence ID" value="ETR68082.1"/>
    <property type="molecule type" value="Genomic_DNA"/>
</dbReference>
<reference evidence="3" key="1">
    <citation type="submission" date="2012-11" db="EMBL/GenBank/DDBJ databases">
        <authorList>
            <person name="Lucero-Rivera Y.E."/>
            <person name="Tovar-Ramirez D."/>
        </authorList>
    </citation>
    <scope>NUCLEOTIDE SEQUENCE [LARGE SCALE GENOMIC DNA]</scope>
    <source>
        <strain evidence="3">Araruama</strain>
    </source>
</reference>
<accession>A0A1V1NZN9</accession>
<evidence type="ECO:0000259" key="1">
    <source>
        <dbReference type="Pfam" id="PF13274"/>
    </source>
</evidence>
<organism evidence="2 3">
    <name type="scientific">Candidatus Magnetoglobus multicellularis str. Araruama</name>
    <dbReference type="NCBI Taxonomy" id="890399"/>
    <lineage>
        <taxon>Bacteria</taxon>
        <taxon>Pseudomonadati</taxon>
        <taxon>Thermodesulfobacteriota</taxon>
        <taxon>Desulfobacteria</taxon>
        <taxon>Desulfobacterales</taxon>
        <taxon>Desulfobacteraceae</taxon>
        <taxon>Candidatus Magnetoglobus</taxon>
    </lineage>
</organism>
<dbReference type="AlphaFoldDB" id="A0A1V1NZN9"/>
<dbReference type="Pfam" id="PF13274">
    <property type="entry name" value="SocA_Panacea"/>
    <property type="match status" value="1"/>
</dbReference>
<dbReference type="InterPro" id="IPR025272">
    <property type="entry name" value="SocA_Panacea"/>
</dbReference>
<name>A0A1V1NZN9_9BACT</name>
<protein>
    <recommendedName>
        <fullName evidence="1">Antitoxin SocA-like Panacea domain-containing protein</fullName>
    </recommendedName>
</protein>
<feature type="domain" description="Antitoxin SocA-like Panacea" evidence="1">
    <location>
        <begin position="34"/>
        <end position="144"/>
    </location>
</feature>
<gene>
    <name evidence="2" type="ORF">OMM_04772</name>
</gene>
<evidence type="ECO:0000313" key="2">
    <source>
        <dbReference type="EMBL" id="ETR68082.1"/>
    </source>
</evidence>
<comment type="caution">
    <text evidence="2">The sequence shown here is derived from an EMBL/GenBank/DDBJ whole genome shotgun (WGS) entry which is preliminary data.</text>
</comment>
<evidence type="ECO:0000313" key="3">
    <source>
        <dbReference type="Proteomes" id="UP000189670"/>
    </source>
</evidence>